<name>A0ABU9Y3G9_9SPHN</name>
<reference evidence="1 2" key="1">
    <citation type="submission" date="2024-05" db="EMBL/GenBank/DDBJ databases">
        <authorList>
            <person name="Liu Q."/>
            <person name="Xin Y.-H."/>
        </authorList>
    </citation>
    <scope>NUCLEOTIDE SEQUENCE [LARGE SCALE GENOMIC DNA]</scope>
    <source>
        <strain evidence="1 2">CGMCC 1.10181</strain>
    </source>
</reference>
<dbReference type="NCBIfam" id="NF041267">
    <property type="entry name" value="relax_RlxS"/>
    <property type="match status" value="1"/>
</dbReference>
<proteinExistence type="predicted"/>
<keyword evidence="2" id="KW-1185">Reference proteome</keyword>
<comment type="caution">
    <text evidence="1">The sequence shown here is derived from an EMBL/GenBank/DDBJ whole genome shotgun (WGS) entry which is preliminary data.</text>
</comment>
<dbReference type="EMBL" id="JBDIME010000008">
    <property type="protein sequence ID" value="MEN2790355.1"/>
    <property type="molecule type" value="Genomic_DNA"/>
</dbReference>
<dbReference type="Pfam" id="PF11843">
    <property type="entry name" value="DUF3363"/>
    <property type="match status" value="1"/>
</dbReference>
<evidence type="ECO:0000313" key="1">
    <source>
        <dbReference type="EMBL" id="MEN2790355.1"/>
    </source>
</evidence>
<dbReference type="InterPro" id="IPR021795">
    <property type="entry name" value="DUF3363"/>
</dbReference>
<accession>A0ABU9Y3G9</accession>
<dbReference type="RefSeq" id="WP_343888967.1">
    <property type="nucleotide sequence ID" value="NZ_BAAAEH010000016.1"/>
</dbReference>
<protein>
    <submittedName>
        <fullName evidence="1">Relaxase/mobilization nuclease RlxS</fullName>
    </submittedName>
</protein>
<sequence length="648" mass="71404">MADDDFDIWLGHIGKDGPMRHRVRAAINRAGGLRSPKSSRFTGARIGRGSGVGRVLGGTAGGRGWTGRRVVVKTSIVKLVGKGLASATTHLRYLQRDGTTREGERGTLYGPESDAVDGKTFLDRGAGDRHQFRFIVAPEDGAEYEDLKPLVRRWMGRVEQDLGTKLDWVAVDHFNTGHPHSHVIVRGKDHLGKDLIIAREYLTQGLRTRAAELVDLDLGPRSQAEIERSDRREIDQERLTDIDRRLLAARGDDGVVSAAHKDSVEQSLRAGRLQTLKRMGLALEERRGAWRLDDNLRDMLTRMGERGDIIRTMQRAMVAEAPERSPADYAIFEPTAGPAAPIIGRIVERGLSDEHADRHYLIIDGVDGYSHYVDIGIDAPPTVAHSIVRVTPADTSSRAVDRTVAEIAAANGGRYSPDIHLRHDPTATAAFAETHVRRLEAIRRATGGAERNADGSWTIALDHLARVRACERARAGRQPVAIETLSERPLSKLPTHEGVTWLDRELAADKPTDLGRGFGADVRRAFDLRRQWLVAQDLAEVDGDTVRYRRNPLAVLQLRELRAVASGLAGELDKPFVEARSGQQVEGICRRAIQAGDSKLALIEKSREFTLVPWRPVLERSAGKTVSGIVRESGISWTIGRTRGLGIS</sequence>
<dbReference type="Proteomes" id="UP001419910">
    <property type="component" value="Unassembled WGS sequence"/>
</dbReference>
<gene>
    <name evidence="1" type="primary">rlxS</name>
    <name evidence="1" type="ORF">ABC974_12010</name>
</gene>
<organism evidence="1 2">
    <name type="scientific">Sphingomonas oligophenolica</name>
    <dbReference type="NCBI Taxonomy" id="301154"/>
    <lineage>
        <taxon>Bacteria</taxon>
        <taxon>Pseudomonadati</taxon>
        <taxon>Pseudomonadota</taxon>
        <taxon>Alphaproteobacteria</taxon>
        <taxon>Sphingomonadales</taxon>
        <taxon>Sphingomonadaceae</taxon>
        <taxon>Sphingomonas</taxon>
    </lineage>
</organism>
<evidence type="ECO:0000313" key="2">
    <source>
        <dbReference type="Proteomes" id="UP001419910"/>
    </source>
</evidence>